<protein>
    <submittedName>
        <fullName evidence="1">Uncharacterized protein</fullName>
    </submittedName>
</protein>
<keyword evidence="2" id="KW-1185">Reference proteome</keyword>
<dbReference type="RefSeq" id="WP_377770897.1">
    <property type="nucleotide sequence ID" value="NZ_JBHUHO010000020.1"/>
</dbReference>
<dbReference type="Proteomes" id="UP001597362">
    <property type="component" value="Unassembled WGS sequence"/>
</dbReference>
<reference evidence="2" key="1">
    <citation type="journal article" date="2019" name="Int. J. Syst. Evol. Microbiol.">
        <title>The Global Catalogue of Microorganisms (GCM) 10K type strain sequencing project: providing services to taxonomists for standard genome sequencing and annotation.</title>
        <authorList>
            <consortium name="The Broad Institute Genomics Platform"/>
            <consortium name="The Broad Institute Genome Sequencing Center for Infectious Disease"/>
            <person name="Wu L."/>
            <person name="Ma J."/>
        </authorList>
    </citation>
    <scope>NUCLEOTIDE SEQUENCE [LARGE SCALE GENOMIC DNA]</scope>
    <source>
        <strain evidence="2">GH52</strain>
    </source>
</reference>
<gene>
    <name evidence="1" type="ORF">ACFSJH_07620</name>
</gene>
<dbReference type="EMBL" id="JBHUHO010000020">
    <property type="protein sequence ID" value="MFD2115595.1"/>
    <property type="molecule type" value="Genomic_DNA"/>
</dbReference>
<sequence>MNEEFYLIVGTLNLCMRGKKQFLPNAAATRAEAVVMMHPQR</sequence>
<name>A0ABW4YIM6_9BACL</name>
<comment type="caution">
    <text evidence="1">The sequence shown here is derived from an EMBL/GenBank/DDBJ whole genome shotgun (WGS) entry which is preliminary data.</text>
</comment>
<proteinExistence type="predicted"/>
<organism evidence="1 2">
    <name type="scientific">Paenibacillus yanchengensis</name>
    <dbReference type="NCBI Taxonomy" id="2035833"/>
    <lineage>
        <taxon>Bacteria</taxon>
        <taxon>Bacillati</taxon>
        <taxon>Bacillota</taxon>
        <taxon>Bacilli</taxon>
        <taxon>Bacillales</taxon>
        <taxon>Paenibacillaceae</taxon>
        <taxon>Paenibacillus</taxon>
    </lineage>
</organism>
<evidence type="ECO:0000313" key="1">
    <source>
        <dbReference type="EMBL" id="MFD2115595.1"/>
    </source>
</evidence>
<evidence type="ECO:0000313" key="2">
    <source>
        <dbReference type="Proteomes" id="UP001597362"/>
    </source>
</evidence>
<accession>A0ABW4YIM6</accession>